<reference evidence="2" key="1">
    <citation type="journal article" date="2014" name="PLoS Negl. Trop. Dis.">
        <title>An updated insight into the Sialotranscriptome of Triatoma infestans: developmental stage and geographic variations.</title>
        <authorList>
            <person name="Schwarz A."/>
            <person name="Medrano-Mercado N."/>
            <person name="Schaub G.A."/>
            <person name="Struchiner C.J."/>
            <person name="Bargues M.D."/>
            <person name="Levy M.Z."/>
            <person name="Ribeiro J.M."/>
        </authorList>
    </citation>
    <scope>NUCLEOTIDE SEQUENCE</scope>
    <source>
        <strain evidence="2">Chile</strain>
        <tissue evidence="2">Salivary glands</tissue>
    </source>
</reference>
<evidence type="ECO:0000259" key="1">
    <source>
        <dbReference type="SMART" id="SM01126"/>
    </source>
</evidence>
<accession>A0A023EZ84</accession>
<dbReference type="PANTHER" id="PTHR47163">
    <property type="entry name" value="DDE_TNP_IS1595 DOMAIN-CONTAINING PROTEIN"/>
    <property type="match status" value="1"/>
</dbReference>
<dbReference type="Pfam" id="PF12762">
    <property type="entry name" value="DDE_Tnp_IS1595"/>
    <property type="match status" value="1"/>
</dbReference>
<feature type="domain" description="ISXO2-like transposase" evidence="1">
    <location>
        <begin position="129"/>
        <end position="262"/>
    </location>
</feature>
<name>A0A023EZ84_TRIIF</name>
<dbReference type="PANTHER" id="PTHR47163:SF2">
    <property type="entry name" value="SI:DKEY-17M8.2"/>
    <property type="match status" value="1"/>
</dbReference>
<protein>
    <submittedName>
        <fullName evidence="2">Putative isxo2-like transposase domain protein</fullName>
    </submittedName>
</protein>
<proteinExistence type="evidence at transcript level"/>
<evidence type="ECO:0000313" key="2">
    <source>
        <dbReference type="EMBL" id="JAC14532.1"/>
    </source>
</evidence>
<sequence>NLIKAVRMSCEESEVIAFLQRHGCLLSEKTCPSGHLCKYIPSQRRFRCRKINNGIKCDFAHSIRKNTFFSKAHLTIPKIFEFVSLWLLLNHPRQNIIADELVMSSHVVVDWSNFCREVCTFVMFDRNYQLGGPGITVEIDEAKFGKLKYNRGRVIRGQWVFGCFERGTKMCFFEPVANRTAATLMAVIRDRILPGTTIISDCWRGYDPLLTDRDYEYLRVNHSLNFVDPQSGARMRRDVRSGIPRCGRHEEHFLGYLAEHYWKRQHPVRRSRLHHFFKDVATVYPPQ</sequence>
<organism evidence="2">
    <name type="scientific">Triatoma infestans</name>
    <name type="common">Assassin bug</name>
    <dbReference type="NCBI Taxonomy" id="30076"/>
    <lineage>
        <taxon>Eukaryota</taxon>
        <taxon>Metazoa</taxon>
        <taxon>Ecdysozoa</taxon>
        <taxon>Arthropoda</taxon>
        <taxon>Hexapoda</taxon>
        <taxon>Insecta</taxon>
        <taxon>Pterygota</taxon>
        <taxon>Neoptera</taxon>
        <taxon>Paraneoptera</taxon>
        <taxon>Hemiptera</taxon>
        <taxon>Heteroptera</taxon>
        <taxon>Panheteroptera</taxon>
        <taxon>Cimicomorpha</taxon>
        <taxon>Reduviidae</taxon>
        <taxon>Triatominae</taxon>
        <taxon>Triatoma</taxon>
    </lineage>
</organism>
<dbReference type="AlphaFoldDB" id="A0A023EZ84"/>
<dbReference type="SMART" id="SM01126">
    <property type="entry name" value="DDE_Tnp_IS1595"/>
    <property type="match status" value="1"/>
</dbReference>
<dbReference type="EMBL" id="GBBI01004180">
    <property type="protein sequence ID" value="JAC14532.1"/>
    <property type="molecule type" value="mRNA"/>
</dbReference>
<dbReference type="InterPro" id="IPR053164">
    <property type="entry name" value="IS1016-like_transposase"/>
</dbReference>
<dbReference type="InterPro" id="IPR024445">
    <property type="entry name" value="Tnp_ISXO2-like"/>
</dbReference>
<feature type="non-terminal residue" evidence="2">
    <location>
        <position position="1"/>
    </location>
</feature>